<dbReference type="CDD" id="cd06257">
    <property type="entry name" value="DnaJ"/>
    <property type="match status" value="1"/>
</dbReference>
<dbReference type="EnsemblBacteria" id="AAQ00008">
    <property type="protein sequence ID" value="AAQ00008"/>
    <property type="gene ID" value="Pro_0963"/>
</dbReference>
<protein>
    <submittedName>
        <fullName evidence="2">Cyanobacteria-specific chaperone containing DNAJ domain</fullName>
    </submittedName>
</protein>
<feature type="domain" description="J" evidence="1">
    <location>
        <begin position="293"/>
        <end position="354"/>
    </location>
</feature>
<dbReference type="RefSeq" id="WP_011125115.1">
    <property type="nucleotide sequence ID" value="NC_005042.1"/>
</dbReference>
<evidence type="ECO:0000313" key="3">
    <source>
        <dbReference type="Proteomes" id="UP000001420"/>
    </source>
</evidence>
<reference evidence="2 3" key="1">
    <citation type="journal article" date="2003" name="Proc. Natl. Acad. Sci. U.S.A.">
        <title>Genome sequence of the cyanobacterium Prochlorococcus marinus SS120, a nearly minimal oxyphototrophic genome.</title>
        <authorList>
            <person name="Dufresne A."/>
            <person name="Salanoubat M."/>
            <person name="Partensky F."/>
            <person name="Artiguenave F."/>
            <person name="Axmann I.M."/>
            <person name="Barbe V."/>
            <person name="Duprat S."/>
            <person name="Galperin M.Y."/>
            <person name="Koonin E.V."/>
            <person name="Le Gall F."/>
            <person name="Makarova K.S."/>
            <person name="Ostrowski M."/>
            <person name="Oztas S."/>
            <person name="Robert C."/>
            <person name="Rogozin I.B."/>
            <person name="Scanlan D.J."/>
            <person name="Tandeau de Marsac N."/>
            <person name="Weissenbach J."/>
            <person name="Wincker P."/>
            <person name="Wolf Y.I."/>
            <person name="Hess W.R."/>
        </authorList>
    </citation>
    <scope>NUCLEOTIDE SEQUENCE [LARGE SCALE GENOMIC DNA]</scope>
    <source>
        <strain evidence="3">SARG / CCMP1375 / SS120</strain>
    </source>
</reference>
<dbReference type="PROSITE" id="PS50076">
    <property type="entry name" value="DNAJ_2"/>
    <property type="match status" value="1"/>
</dbReference>
<dbReference type="KEGG" id="pma:Pro_0963"/>
<dbReference type="InterPro" id="IPR036869">
    <property type="entry name" value="J_dom_sf"/>
</dbReference>
<dbReference type="eggNOG" id="COG2214">
    <property type="taxonomic scope" value="Bacteria"/>
</dbReference>
<dbReference type="InterPro" id="IPR001623">
    <property type="entry name" value="DnaJ_domain"/>
</dbReference>
<dbReference type="SUPFAM" id="SSF46565">
    <property type="entry name" value="Chaperone J-domain"/>
    <property type="match status" value="1"/>
</dbReference>
<accession>Q7VBX9</accession>
<proteinExistence type="predicted"/>
<dbReference type="PATRIC" id="fig|167539.5.peg.1012"/>
<dbReference type="SMART" id="SM00271">
    <property type="entry name" value="DnaJ"/>
    <property type="match status" value="1"/>
</dbReference>
<dbReference type="STRING" id="167539.Pro_0963"/>
<dbReference type="Gene3D" id="1.10.287.110">
    <property type="entry name" value="DnaJ domain"/>
    <property type="match status" value="1"/>
</dbReference>
<name>Q7VBX9_PROMA</name>
<gene>
    <name evidence="2" type="ordered locus">Pro_0963</name>
</gene>
<dbReference type="HOGENOM" id="CLU_784950_0_0_3"/>
<dbReference type="AlphaFoldDB" id="Q7VBX9"/>
<evidence type="ECO:0000313" key="2">
    <source>
        <dbReference type="EMBL" id="AAQ00008.1"/>
    </source>
</evidence>
<evidence type="ECO:0000259" key="1">
    <source>
        <dbReference type="PROSITE" id="PS50076"/>
    </source>
</evidence>
<sequence>MPSSDKEGSKRISVDLPVELIERFDELKTQWGLRRRGAVLERLLDTLFNDNDDINNHTTNELFTKGVYQQELIESNNSAEQTTEYIEDNSIVLINADIIEKKDLGNNPSINYTNDEQKLQEKPSPKLSNINLPGFVSSRAQKLKKSLGRSKNIDNNYDSIIHTIKETEVELCIKESLSHWISLYGNKPREEVIEAAMIWFAREIWPYLDNTQNLPFTWHAASEMITKMCPFWKKENPSFEIIIVMAGVLEDPFATHTLVNRIPTLIRRFVNSFKRRTNVTSFQTLESTMTITGALKLLGLPTTAGKSVSLSTVRDAYKTKALQNHPDSGGSTEIMRKINEAYQLLKDLYKKKPT</sequence>
<keyword evidence="3" id="KW-1185">Reference proteome</keyword>
<dbReference type="Proteomes" id="UP000001420">
    <property type="component" value="Chromosome"/>
</dbReference>
<dbReference type="EMBL" id="AE017126">
    <property type="protein sequence ID" value="AAQ00008.1"/>
    <property type="molecule type" value="Genomic_DNA"/>
</dbReference>
<dbReference type="OrthoDB" id="538522at2"/>
<dbReference type="Pfam" id="PF00226">
    <property type="entry name" value="DnaJ"/>
    <property type="match status" value="1"/>
</dbReference>
<organism evidence="2 3">
    <name type="scientific">Prochlorococcus marinus (strain SARG / CCMP1375 / SS120)</name>
    <dbReference type="NCBI Taxonomy" id="167539"/>
    <lineage>
        <taxon>Bacteria</taxon>
        <taxon>Bacillati</taxon>
        <taxon>Cyanobacteriota</taxon>
        <taxon>Cyanophyceae</taxon>
        <taxon>Synechococcales</taxon>
        <taxon>Prochlorococcaceae</taxon>
        <taxon>Prochlorococcus</taxon>
    </lineage>
</organism>